<dbReference type="GO" id="GO:0005886">
    <property type="term" value="C:plasma membrane"/>
    <property type="evidence" value="ECO:0007669"/>
    <property type="project" value="InterPro"/>
</dbReference>
<accession>A0A1I2SGC7</accession>
<evidence type="ECO:0000259" key="2">
    <source>
        <dbReference type="SMART" id="SM00244"/>
    </source>
</evidence>
<dbReference type="InterPro" id="IPR036013">
    <property type="entry name" value="Band_7/SPFH_dom_sf"/>
</dbReference>
<dbReference type="Pfam" id="PF01145">
    <property type="entry name" value="Band_7"/>
    <property type="match status" value="1"/>
</dbReference>
<dbReference type="SMART" id="SM00244">
    <property type="entry name" value="PHB"/>
    <property type="match status" value="1"/>
</dbReference>
<dbReference type="OrthoDB" id="5501731at2"/>
<keyword evidence="4" id="KW-1185">Reference proteome</keyword>
<sequence>MVRICDDERGLLFKGGNYVKHLKPGKYFYPFGLYSVVRMKVDEPFSVPGKPIQLFLKDEELLKELTVVDVKDHELAIHYRDGKFAGVYTSGTYAFWNAFYEHRFLLVDTRNPEVGPEIDRSLFDKEEMWGHFQAFQIALNECGILYYDGVFQKKLEPGKYYFWKGPKTVEVQRVDLRQQQLEVAGQELMTADKVTLRLNFFCHYKVVDPLKVLEFNSFEDQIYIYLQLVLREYVGTLKLDELLNRKKEIGSFVLQKLEEKSRDFGVQFVAAGVKDIILPGDIKEILNTVLLAEKQAQANIITRREETASTRSLLNTAKLMDQNPTLYRLKELEYLERICEKVSNITLMGGGDLLEQLSALLTQRPRPSGKGKNPET</sequence>
<reference evidence="3 4" key="1">
    <citation type="submission" date="2016-10" db="EMBL/GenBank/DDBJ databases">
        <authorList>
            <person name="de Groot N.N."/>
        </authorList>
    </citation>
    <scope>NUCLEOTIDE SEQUENCE [LARGE SCALE GENOMIC DNA]</scope>
    <source>
        <strain evidence="3 4">DSM 44945</strain>
    </source>
</reference>
<evidence type="ECO:0000313" key="4">
    <source>
        <dbReference type="Proteomes" id="UP000198661"/>
    </source>
</evidence>
<dbReference type="Proteomes" id="UP000198661">
    <property type="component" value="Unassembled WGS sequence"/>
</dbReference>
<dbReference type="STRING" id="201973.SAMN04488025_13911"/>
<dbReference type="CDD" id="cd13438">
    <property type="entry name" value="SPFH_eoslipins_u2"/>
    <property type="match status" value="1"/>
</dbReference>
<gene>
    <name evidence="3" type="ORF">SAMN04488025_13911</name>
</gene>
<evidence type="ECO:0000256" key="1">
    <source>
        <dbReference type="ARBA" id="ARBA00008164"/>
    </source>
</evidence>
<name>A0A1I2SGC7_9BACL</name>
<dbReference type="PANTHER" id="PTHR10264:SF83">
    <property type="entry name" value="BLL5629 PROTEIN"/>
    <property type="match status" value="1"/>
</dbReference>
<dbReference type="InterPro" id="IPR043202">
    <property type="entry name" value="Band-7_stomatin-like"/>
</dbReference>
<dbReference type="AlphaFoldDB" id="A0A1I2SGC7"/>
<organism evidence="3 4">
    <name type="scientific">Planifilum fulgidum</name>
    <dbReference type="NCBI Taxonomy" id="201973"/>
    <lineage>
        <taxon>Bacteria</taxon>
        <taxon>Bacillati</taxon>
        <taxon>Bacillota</taxon>
        <taxon>Bacilli</taxon>
        <taxon>Bacillales</taxon>
        <taxon>Thermoactinomycetaceae</taxon>
        <taxon>Planifilum</taxon>
    </lineage>
</organism>
<evidence type="ECO:0000313" key="3">
    <source>
        <dbReference type="EMBL" id="SFG49186.1"/>
    </source>
</evidence>
<protein>
    <submittedName>
        <fullName evidence="3">SPFH domain / Band 7 family protein</fullName>
    </submittedName>
</protein>
<comment type="similarity">
    <text evidence="1">Belongs to the band 7/mec-2 family.</text>
</comment>
<feature type="domain" description="Band 7" evidence="2">
    <location>
        <begin position="132"/>
        <end position="290"/>
    </location>
</feature>
<dbReference type="InterPro" id="IPR001107">
    <property type="entry name" value="Band_7"/>
</dbReference>
<dbReference type="SUPFAM" id="SSF117892">
    <property type="entry name" value="Band 7/SPFH domain"/>
    <property type="match status" value="1"/>
</dbReference>
<dbReference type="Gene3D" id="3.30.479.30">
    <property type="entry name" value="Band 7 domain"/>
    <property type="match status" value="1"/>
</dbReference>
<proteinExistence type="inferred from homology"/>
<dbReference type="EMBL" id="FOOK01000039">
    <property type="protein sequence ID" value="SFG49186.1"/>
    <property type="molecule type" value="Genomic_DNA"/>
</dbReference>
<dbReference type="PANTHER" id="PTHR10264">
    <property type="entry name" value="BAND 7 PROTEIN-RELATED"/>
    <property type="match status" value="1"/>
</dbReference>
<dbReference type="RefSeq" id="WP_092041157.1">
    <property type="nucleotide sequence ID" value="NZ_FOOK01000039.1"/>
</dbReference>